<evidence type="ECO:0000313" key="2">
    <source>
        <dbReference type="Proteomes" id="UP001454036"/>
    </source>
</evidence>
<protein>
    <submittedName>
        <fullName evidence="1">Uncharacterized protein</fullName>
    </submittedName>
</protein>
<accession>A0AAV3RBD8</accession>
<dbReference type="Proteomes" id="UP001454036">
    <property type="component" value="Unassembled WGS sequence"/>
</dbReference>
<organism evidence="1 2">
    <name type="scientific">Lithospermum erythrorhizon</name>
    <name type="common">Purple gromwell</name>
    <name type="synonym">Lithospermum officinale var. erythrorhizon</name>
    <dbReference type="NCBI Taxonomy" id="34254"/>
    <lineage>
        <taxon>Eukaryota</taxon>
        <taxon>Viridiplantae</taxon>
        <taxon>Streptophyta</taxon>
        <taxon>Embryophyta</taxon>
        <taxon>Tracheophyta</taxon>
        <taxon>Spermatophyta</taxon>
        <taxon>Magnoliopsida</taxon>
        <taxon>eudicotyledons</taxon>
        <taxon>Gunneridae</taxon>
        <taxon>Pentapetalae</taxon>
        <taxon>asterids</taxon>
        <taxon>lamiids</taxon>
        <taxon>Boraginales</taxon>
        <taxon>Boraginaceae</taxon>
        <taxon>Boraginoideae</taxon>
        <taxon>Lithospermeae</taxon>
        <taxon>Lithospermum</taxon>
    </lineage>
</organism>
<dbReference type="AlphaFoldDB" id="A0AAV3RBD8"/>
<dbReference type="EMBL" id="BAABME010008474">
    <property type="protein sequence ID" value="GAA0173175.1"/>
    <property type="molecule type" value="Genomic_DNA"/>
</dbReference>
<keyword evidence="2" id="KW-1185">Reference proteome</keyword>
<reference evidence="1 2" key="1">
    <citation type="submission" date="2024-01" db="EMBL/GenBank/DDBJ databases">
        <title>The complete chloroplast genome sequence of Lithospermum erythrorhizon: insights into the phylogenetic relationship among Boraginaceae species and the maternal lineages of purple gromwells.</title>
        <authorList>
            <person name="Okada T."/>
            <person name="Watanabe K."/>
        </authorList>
    </citation>
    <scope>NUCLEOTIDE SEQUENCE [LARGE SCALE GENOMIC DNA]</scope>
</reference>
<name>A0AAV3RBD8_LITER</name>
<comment type="caution">
    <text evidence="1">The sequence shown here is derived from an EMBL/GenBank/DDBJ whole genome shotgun (WGS) entry which is preliminary data.</text>
</comment>
<proteinExistence type="predicted"/>
<sequence length="160" mass="17995">MIIILWRPLPLTVPFLQQSGLVFGVHCLRATRGLWLQKMAELVLRLCLAAPVDLFLLMGHAVLRAFKCLDFRGSLPLCRMSVFKMANCMVAGKIVSLATPVLASIYRGIHLITIAYYPNNSSCCFLVHYLLGWIGAYLRTYTSVKRPPLVPHMVRYSGID</sequence>
<evidence type="ECO:0000313" key="1">
    <source>
        <dbReference type="EMBL" id="GAA0173175.1"/>
    </source>
</evidence>
<gene>
    <name evidence="1" type="ORF">LIER_26846</name>
</gene>